<sequence>MSHCRLFCWCHCQSCMNMEYHIVSVITTWYSHLGDFQSGHSSHLNYKLLQEESTYHVAQLAQL</sequence>
<name>A0A915IQ89_ROMCU</name>
<keyword evidence="1" id="KW-1185">Reference proteome</keyword>
<dbReference type="WBParaSite" id="nRc.2.0.1.t15584-RA">
    <property type="protein sequence ID" value="nRc.2.0.1.t15584-RA"/>
    <property type="gene ID" value="nRc.2.0.1.g15584"/>
</dbReference>
<dbReference type="AlphaFoldDB" id="A0A915IQ89"/>
<protein>
    <submittedName>
        <fullName evidence="2">Uncharacterized protein</fullName>
    </submittedName>
</protein>
<reference evidence="2" key="1">
    <citation type="submission" date="2022-11" db="UniProtKB">
        <authorList>
            <consortium name="WormBaseParasite"/>
        </authorList>
    </citation>
    <scope>IDENTIFICATION</scope>
</reference>
<accession>A0A915IQ89</accession>
<dbReference type="Proteomes" id="UP000887565">
    <property type="component" value="Unplaced"/>
</dbReference>
<organism evidence="1 2">
    <name type="scientific">Romanomermis culicivorax</name>
    <name type="common">Nematode worm</name>
    <dbReference type="NCBI Taxonomy" id="13658"/>
    <lineage>
        <taxon>Eukaryota</taxon>
        <taxon>Metazoa</taxon>
        <taxon>Ecdysozoa</taxon>
        <taxon>Nematoda</taxon>
        <taxon>Enoplea</taxon>
        <taxon>Dorylaimia</taxon>
        <taxon>Mermithida</taxon>
        <taxon>Mermithoidea</taxon>
        <taxon>Mermithidae</taxon>
        <taxon>Romanomermis</taxon>
    </lineage>
</organism>
<proteinExistence type="predicted"/>
<evidence type="ECO:0000313" key="2">
    <source>
        <dbReference type="WBParaSite" id="nRc.2.0.1.t15584-RA"/>
    </source>
</evidence>
<evidence type="ECO:0000313" key="1">
    <source>
        <dbReference type="Proteomes" id="UP000887565"/>
    </source>
</evidence>